<dbReference type="Proteomes" id="UP001594351">
    <property type="component" value="Unassembled WGS sequence"/>
</dbReference>
<comment type="caution">
    <text evidence="6">The sequence shown here is derived from an EMBL/GenBank/DDBJ whole genome shotgun (WGS) entry which is preliminary data.</text>
</comment>
<feature type="domain" description="Multidrug resistance protein MdtA-like C-terminal permuted SH3" evidence="5">
    <location>
        <begin position="327"/>
        <end position="379"/>
    </location>
</feature>
<feature type="domain" description="Multidrug resistance protein MdtA-like barrel-sandwich hybrid" evidence="4">
    <location>
        <begin position="72"/>
        <end position="218"/>
    </location>
</feature>
<dbReference type="Pfam" id="PF25917">
    <property type="entry name" value="BSH_RND"/>
    <property type="match status" value="1"/>
</dbReference>
<dbReference type="EMBL" id="JBHPBY010000090">
    <property type="protein sequence ID" value="MFC1850308.1"/>
    <property type="molecule type" value="Genomic_DNA"/>
</dbReference>
<keyword evidence="7" id="KW-1185">Reference proteome</keyword>
<evidence type="ECO:0000256" key="3">
    <source>
        <dbReference type="ARBA" id="ARBA00022448"/>
    </source>
</evidence>
<dbReference type="Gene3D" id="2.40.420.20">
    <property type="match status" value="1"/>
</dbReference>
<comment type="similarity">
    <text evidence="2">Belongs to the membrane fusion protein (MFP) (TC 8.A.1) family.</text>
</comment>
<dbReference type="InterPro" id="IPR058625">
    <property type="entry name" value="MdtA-like_BSH"/>
</dbReference>
<keyword evidence="3" id="KW-0813">Transport</keyword>
<dbReference type="InterPro" id="IPR006143">
    <property type="entry name" value="RND_pump_MFP"/>
</dbReference>
<dbReference type="Gene3D" id="2.40.50.100">
    <property type="match status" value="1"/>
</dbReference>
<evidence type="ECO:0000313" key="6">
    <source>
        <dbReference type="EMBL" id="MFC1850308.1"/>
    </source>
</evidence>
<evidence type="ECO:0000259" key="5">
    <source>
        <dbReference type="Pfam" id="PF25967"/>
    </source>
</evidence>
<comment type="subcellular location">
    <subcellularLocation>
        <location evidence="1">Cell envelope</location>
    </subcellularLocation>
</comment>
<dbReference type="Gene3D" id="1.10.287.470">
    <property type="entry name" value="Helix hairpin bin"/>
    <property type="match status" value="1"/>
</dbReference>
<proteinExistence type="inferred from homology"/>
<evidence type="ECO:0000256" key="1">
    <source>
        <dbReference type="ARBA" id="ARBA00004196"/>
    </source>
</evidence>
<evidence type="ECO:0000256" key="2">
    <source>
        <dbReference type="ARBA" id="ARBA00009477"/>
    </source>
</evidence>
<dbReference type="Pfam" id="PF25967">
    <property type="entry name" value="RND-MFP_C"/>
    <property type="match status" value="1"/>
</dbReference>
<evidence type="ECO:0000259" key="4">
    <source>
        <dbReference type="Pfam" id="PF25917"/>
    </source>
</evidence>
<dbReference type="SUPFAM" id="SSF111369">
    <property type="entry name" value="HlyD-like secretion proteins"/>
    <property type="match status" value="1"/>
</dbReference>
<gene>
    <name evidence="6" type="ORF">ACFL27_08970</name>
</gene>
<dbReference type="PANTHER" id="PTHR30469:SF12">
    <property type="entry name" value="MULTIDRUG RESISTANCE PROTEIN MDTA"/>
    <property type="match status" value="1"/>
</dbReference>
<protein>
    <submittedName>
        <fullName evidence="6">Efflux RND transporter periplasmic adaptor subunit</fullName>
    </submittedName>
</protein>
<evidence type="ECO:0000313" key="7">
    <source>
        <dbReference type="Proteomes" id="UP001594351"/>
    </source>
</evidence>
<dbReference type="PANTHER" id="PTHR30469">
    <property type="entry name" value="MULTIDRUG RESISTANCE PROTEIN MDTA"/>
    <property type="match status" value="1"/>
</dbReference>
<reference evidence="6 7" key="1">
    <citation type="submission" date="2024-09" db="EMBL/GenBank/DDBJ databases">
        <title>Laminarin stimulates single cell rates of sulfate reduction while oxygen inhibits transcriptomic activity in coastal marine sediment.</title>
        <authorList>
            <person name="Lindsay M."/>
            <person name="Orcutt B."/>
            <person name="Emerson D."/>
            <person name="Stepanauskas R."/>
            <person name="D'Angelo T."/>
        </authorList>
    </citation>
    <scope>NUCLEOTIDE SEQUENCE [LARGE SCALE GENOMIC DNA]</scope>
    <source>
        <strain evidence="6">SAG AM-311-K15</strain>
    </source>
</reference>
<dbReference type="Gene3D" id="2.40.30.170">
    <property type="match status" value="1"/>
</dbReference>
<name>A0ABV6YVW9_UNCC1</name>
<dbReference type="NCBIfam" id="TIGR01730">
    <property type="entry name" value="RND_mfp"/>
    <property type="match status" value="1"/>
</dbReference>
<dbReference type="InterPro" id="IPR058627">
    <property type="entry name" value="MdtA-like_C"/>
</dbReference>
<sequence>MTQRRFIKKVLPILVVLILSLLIAAGFVLTRPGPQKEAQTVPRIPVEVIVAQPTREQIIVSAMGTVIPARELQINTEVSGRIVEVSSHLIPGNYMKKGTVIARIDPRDYQVFVDQQQARLQEAESALEIERGRQEIALQELELMHKTTDMVTSDNALALRKPQLANARAVLESARSALFQAQLNLERTIIRSPFNAVVKSKTIAIGQVVTPQSPLAILVGADQYWVQVSVPLQHLSRITIPQHTGQPGAAARISQKIDENTITERKGQVIGLLSDLSPAGRLARLLVEIEDPLGLNLNPARHLTPLLIDSYVRVDINGLDVDHVFILPRAAVREGNKVWLMDKNDHLDIRTVTIAWRREHEVLVENGLEAGDRIIISNLATPIPGINLKEMKGDQTLAAADSVHDFDPEPKVLPGKENGHE</sequence>
<organism evidence="6 7">
    <name type="scientific">candidate division CSSED10-310 bacterium</name>
    <dbReference type="NCBI Taxonomy" id="2855610"/>
    <lineage>
        <taxon>Bacteria</taxon>
        <taxon>Bacteria division CSSED10-310</taxon>
    </lineage>
</organism>
<accession>A0ABV6YVW9</accession>